<gene>
    <name evidence="1" type="ORF">N0F65_005340</name>
</gene>
<feature type="non-terminal residue" evidence="1">
    <location>
        <position position="1"/>
    </location>
</feature>
<dbReference type="EMBL" id="DAKRPA010000113">
    <property type="protein sequence ID" value="DAZ98208.1"/>
    <property type="molecule type" value="Genomic_DNA"/>
</dbReference>
<dbReference type="Proteomes" id="UP001146120">
    <property type="component" value="Unassembled WGS sequence"/>
</dbReference>
<dbReference type="AlphaFoldDB" id="A0AAV2YWJ8"/>
<dbReference type="PANTHER" id="PTHR11439">
    <property type="entry name" value="GAG-POL-RELATED RETROTRANSPOSON"/>
    <property type="match status" value="1"/>
</dbReference>
<organism evidence="1 2">
    <name type="scientific">Lagenidium giganteum</name>
    <dbReference type="NCBI Taxonomy" id="4803"/>
    <lineage>
        <taxon>Eukaryota</taxon>
        <taxon>Sar</taxon>
        <taxon>Stramenopiles</taxon>
        <taxon>Oomycota</taxon>
        <taxon>Peronosporomycetes</taxon>
        <taxon>Pythiales</taxon>
        <taxon>Pythiaceae</taxon>
    </lineage>
</organism>
<evidence type="ECO:0000313" key="1">
    <source>
        <dbReference type="EMBL" id="DAZ98208.1"/>
    </source>
</evidence>
<dbReference type="PANTHER" id="PTHR11439:SF440">
    <property type="entry name" value="INTEGRASE CATALYTIC DOMAIN-CONTAINING PROTEIN"/>
    <property type="match status" value="1"/>
</dbReference>
<keyword evidence="2" id="KW-1185">Reference proteome</keyword>
<name>A0AAV2YWJ8_9STRA</name>
<sequence>TTDVVNFQSLVGSLLWITRFSRPDIPFAVHRFSRRTHAQTLRDWALAKRISRNLSGTPSMALKLRGRGESKAGGQAVLRLRTLFQEIGLEVETPIMIDNPAAIKQLENEATSASTKHVDVKLKFYGITR</sequence>
<protein>
    <submittedName>
        <fullName evidence="1">Uncharacterized protein</fullName>
    </submittedName>
</protein>
<reference evidence="1" key="2">
    <citation type="journal article" date="2023" name="Microbiol Resour">
        <title>Decontamination and Annotation of the Draft Genome Sequence of the Oomycete Lagenidium giganteum ARSEF 373.</title>
        <authorList>
            <person name="Morgan W.R."/>
            <person name="Tartar A."/>
        </authorList>
    </citation>
    <scope>NUCLEOTIDE SEQUENCE</scope>
    <source>
        <strain evidence="1">ARSEF 373</strain>
    </source>
</reference>
<comment type="caution">
    <text evidence="1">The sequence shown here is derived from an EMBL/GenBank/DDBJ whole genome shotgun (WGS) entry which is preliminary data.</text>
</comment>
<reference evidence="1" key="1">
    <citation type="submission" date="2022-11" db="EMBL/GenBank/DDBJ databases">
        <authorList>
            <person name="Morgan W.R."/>
            <person name="Tartar A."/>
        </authorList>
    </citation>
    <scope>NUCLEOTIDE SEQUENCE</scope>
    <source>
        <strain evidence="1">ARSEF 373</strain>
    </source>
</reference>
<proteinExistence type="predicted"/>
<accession>A0AAV2YWJ8</accession>
<evidence type="ECO:0000313" key="2">
    <source>
        <dbReference type="Proteomes" id="UP001146120"/>
    </source>
</evidence>